<protein>
    <submittedName>
        <fullName evidence="1">Uncharacterized protein</fullName>
    </submittedName>
</protein>
<dbReference type="Proteomes" id="UP001590951">
    <property type="component" value="Unassembled WGS sequence"/>
</dbReference>
<dbReference type="EMBL" id="JBHFEH010000005">
    <property type="protein sequence ID" value="KAL2057399.1"/>
    <property type="molecule type" value="Genomic_DNA"/>
</dbReference>
<gene>
    <name evidence="1" type="ORF">ABVK25_002452</name>
</gene>
<keyword evidence="2" id="KW-1185">Reference proteome</keyword>
<name>A0ABR4BHV5_9LECA</name>
<sequence length="149" mass="16668">MRTLKSLRLLPNGNMRIVLGSLDEFKYLESLETDFRLLFGDPGSILFRPSSNAAFVNYGSQAPRGRCCRCSTLRDPNGRPQGLKEVLSWSGDLYVERCIHIDTIVPSYRALVSELGEMGVEFSFFQHRSACEVGMTVAIGLRSGKSERD</sequence>
<evidence type="ECO:0000313" key="1">
    <source>
        <dbReference type="EMBL" id="KAL2057399.1"/>
    </source>
</evidence>
<proteinExistence type="predicted"/>
<comment type="caution">
    <text evidence="1">The sequence shown here is derived from an EMBL/GenBank/DDBJ whole genome shotgun (WGS) entry which is preliminary data.</text>
</comment>
<reference evidence="1 2" key="1">
    <citation type="submission" date="2024-09" db="EMBL/GenBank/DDBJ databases">
        <title>Rethinking Asexuality: The Enigmatic Case of Functional Sexual Genes in Lepraria (Stereocaulaceae).</title>
        <authorList>
            <person name="Doellman M."/>
            <person name="Sun Y."/>
            <person name="Barcenas-Pena A."/>
            <person name="Lumbsch H.T."/>
            <person name="Grewe F."/>
        </authorList>
    </citation>
    <scope>NUCLEOTIDE SEQUENCE [LARGE SCALE GENOMIC DNA]</scope>
    <source>
        <strain evidence="1 2">Grewe 0041</strain>
    </source>
</reference>
<organism evidence="1 2">
    <name type="scientific">Lepraria finkii</name>
    <dbReference type="NCBI Taxonomy" id="1340010"/>
    <lineage>
        <taxon>Eukaryota</taxon>
        <taxon>Fungi</taxon>
        <taxon>Dikarya</taxon>
        <taxon>Ascomycota</taxon>
        <taxon>Pezizomycotina</taxon>
        <taxon>Lecanoromycetes</taxon>
        <taxon>OSLEUM clade</taxon>
        <taxon>Lecanoromycetidae</taxon>
        <taxon>Lecanorales</taxon>
        <taxon>Lecanorineae</taxon>
        <taxon>Stereocaulaceae</taxon>
        <taxon>Lepraria</taxon>
    </lineage>
</organism>
<evidence type="ECO:0000313" key="2">
    <source>
        <dbReference type="Proteomes" id="UP001590951"/>
    </source>
</evidence>
<accession>A0ABR4BHV5</accession>